<evidence type="ECO:0000256" key="3">
    <source>
        <dbReference type="ARBA" id="ARBA00022771"/>
    </source>
</evidence>
<reference evidence="10" key="1">
    <citation type="journal article" date="2025" name="Foods">
        <title>Unveiling the Microbial Signatures of Arabica Coffee Cherries: Insights into Ripeness Specific Diversity, Functional Traits, and Implications for Quality and Safety.</title>
        <authorList>
            <consortium name="RefSeq"/>
            <person name="Tenea G.N."/>
            <person name="Cifuentes V."/>
            <person name="Reyes P."/>
            <person name="Cevallos-Vallejos M."/>
        </authorList>
    </citation>
    <scope>NUCLEOTIDE SEQUENCE [LARGE SCALE GENOMIC DNA]</scope>
</reference>
<keyword evidence="5" id="KW-0238">DNA-binding</keyword>
<evidence type="ECO:0000313" key="12">
    <source>
        <dbReference type="RefSeq" id="XP_071902260.1"/>
    </source>
</evidence>
<dbReference type="InterPro" id="IPR012337">
    <property type="entry name" value="RNaseH-like_sf"/>
</dbReference>
<name>A0A6P6X886_COFAR</name>
<protein>
    <recommendedName>
        <fullName evidence="9">BED-type domain-containing protein</fullName>
    </recommendedName>
</protein>
<evidence type="ECO:0000256" key="5">
    <source>
        <dbReference type="ARBA" id="ARBA00023125"/>
    </source>
</evidence>
<dbReference type="OrthoDB" id="1741262at2759"/>
<feature type="region of interest" description="Disordered" evidence="8">
    <location>
        <begin position="757"/>
        <end position="811"/>
    </location>
</feature>
<keyword evidence="6" id="KW-0539">Nucleus</keyword>
<feature type="domain" description="BED-type" evidence="9">
    <location>
        <begin position="17"/>
        <end position="73"/>
    </location>
</feature>
<accession>A0A6P6X886</accession>
<evidence type="ECO:0000259" key="9">
    <source>
        <dbReference type="PROSITE" id="PS50808"/>
    </source>
</evidence>
<sequence length="811" mass="94433">MSSSASKKQSRKNASGARLDPGWDHGIEIDANKKQVQCKYCGITRAGGVYRLKHHLACTHTNVEPCPSVPEDVRTQMFDLLSTSSEESRKKKQRVSTMYDLEEEESEVKQQAKKCSMDNFVVRKSGGLNVRQTTINEKWKKQDRDEVCQIMARWFYTSAIPFNAVNNPLFPLMIRKLGEYGKGLKPPSYHEMRVTFLKKEVQETLNLLNMYKTEWKKTGCTIMSDGWSDQRKRTMNNFLVNSPAGTVFLSSVDTTDISKTAQKLFELLDGIVEKIGEDNVVQVITDNASNYKAVGKILMEKRKRLFWTPCAAHCIDLMLEDFQKFDSLHKVTIQKAKSVVTYIYSWGTVINWMKQFTNGKELIRPGVTRFATSYLTMRRLSELKGNLFNFFCSDKWKTSMYARRNKGKKIESIIFDNQQFWPNVELCLKIASPLIKVLRMVDSDEKPAMGFLYKAIDQAKEEIKQNVNNIRKRYESAFAIIDKRWEDQLSHPLHAAGYYLNPQFQYSPDFQSDANTKRGLYDCIAKMVPESGERVKIDLQLDDFRHANGLFGHENAVLTRNKKSPADWWESYGDECPELKNFAIRILSLTCSSSGCERNWSAFELVHSKRRNRLAQKRMNDLVFVMYNLKLRERQRQRQRVIEEIPFENLPSDDEWVTERENPTLPRENSWLRVLDDNPKCDTSDEEGNEDDEIEILTRNVQRVYDHEDCQTHVCRRQVNKMKEIHVIDEDDGPSTEFDCQDDDYLDMVPETDLQMGTNDLDDINLDGDEDNAEDEFQENWDGEDDWENNDFDNMDYGNNEFDSNDENDWL</sequence>
<dbReference type="SUPFAM" id="SSF53098">
    <property type="entry name" value="Ribonuclease H-like"/>
    <property type="match status" value="1"/>
</dbReference>
<evidence type="ECO:0000256" key="7">
    <source>
        <dbReference type="PROSITE-ProRule" id="PRU00027"/>
    </source>
</evidence>
<evidence type="ECO:0000256" key="4">
    <source>
        <dbReference type="ARBA" id="ARBA00022833"/>
    </source>
</evidence>
<dbReference type="InterPro" id="IPR008906">
    <property type="entry name" value="HATC_C_dom"/>
</dbReference>
<dbReference type="PANTHER" id="PTHR32166">
    <property type="entry name" value="OSJNBA0013A04.12 PROTEIN"/>
    <property type="match status" value="1"/>
</dbReference>
<reference evidence="11 12" key="2">
    <citation type="submission" date="2025-05" db="UniProtKB">
        <authorList>
            <consortium name="RefSeq"/>
        </authorList>
    </citation>
    <scope>IDENTIFICATION</scope>
    <source>
        <tissue evidence="11 12">Leaves</tissue>
    </source>
</reference>
<keyword evidence="3 7" id="KW-0863">Zinc-finger</keyword>
<dbReference type="RefSeq" id="XP_071902260.1">
    <property type="nucleotide sequence ID" value="XM_072046159.1"/>
</dbReference>
<proteinExistence type="predicted"/>
<organism evidence="10 11">
    <name type="scientific">Coffea arabica</name>
    <name type="common">Arabian coffee</name>
    <dbReference type="NCBI Taxonomy" id="13443"/>
    <lineage>
        <taxon>Eukaryota</taxon>
        <taxon>Viridiplantae</taxon>
        <taxon>Streptophyta</taxon>
        <taxon>Embryophyta</taxon>
        <taxon>Tracheophyta</taxon>
        <taxon>Spermatophyta</taxon>
        <taxon>Magnoliopsida</taxon>
        <taxon>eudicotyledons</taxon>
        <taxon>Gunneridae</taxon>
        <taxon>Pentapetalae</taxon>
        <taxon>asterids</taxon>
        <taxon>lamiids</taxon>
        <taxon>Gentianales</taxon>
        <taxon>Rubiaceae</taxon>
        <taxon>Ixoroideae</taxon>
        <taxon>Gardenieae complex</taxon>
        <taxon>Bertiereae - Coffeeae clade</taxon>
        <taxon>Coffeeae</taxon>
        <taxon>Coffea</taxon>
    </lineage>
</organism>
<feature type="compositionally biased region" description="Acidic residues" evidence="8">
    <location>
        <begin position="760"/>
        <end position="794"/>
    </location>
</feature>
<evidence type="ECO:0000256" key="8">
    <source>
        <dbReference type="SAM" id="MobiDB-lite"/>
    </source>
</evidence>
<dbReference type="InterPro" id="IPR007021">
    <property type="entry name" value="DUF659"/>
</dbReference>
<keyword evidence="4" id="KW-0862">Zinc</keyword>
<keyword evidence="2" id="KW-0479">Metal-binding</keyword>
<gene>
    <name evidence="11 12" type="primary">LOC113739075</name>
</gene>
<feature type="region of interest" description="Disordered" evidence="8">
    <location>
        <begin position="1"/>
        <end position="24"/>
    </location>
</feature>
<evidence type="ECO:0000256" key="1">
    <source>
        <dbReference type="ARBA" id="ARBA00004123"/>
    </source>
</evidence>
<dbReference type="Pfam" id="PF02892">
    <property type="entry name" value="zf-BED"/>
    <property type="match status" value="1"/>
</dbReference>
<dbReference type="PROSITE" id="PS50808">
    <property type="entry name" value="ZF_BED"/>
    <property type="match status" value="1"/>
</dbReference>
<evidence type="ECO:0000256" key="2">
    <source>
        <dbReference type="ARBA" id="ARBA00022723"/>
    </source>
</evidence>
<dbReference type="GO" id="GO:0046983">
    <property type="term" value="F:protein dimerization activity"/>
    <property type="evidence" value="ECO:0007669"/>
    <property type="project" value="InterPro"/>
</dbReference>
<dbReference type="Pfam" id="PF04937">
    <property type="entry name" value="DUF659"/>
    <property type="match status" value="1"/>
</dbReference>
<dbReference type="Pfam" id="PF05699">
    <property type="entry name" value="Dimer_Tnp_hAT"/>
    <property type="match status" value="1"/>
</dbReference>
<evidence type="ECO:0000256" key="6">
    <source>
        <dbReference type="ARBA" id="ARBA00023242"/>
    </source>
</evidence>
<keyword evidence="10" id="KW-1185">Reference proteome</keyword>
<dbReference type="InterPro" id="IPR003656">
    <property type="entry name" value="Znf_BED"/>
</dbReference>
<dbReference type="RefSeq" id="XP_027122122.2">
    <property type="nucleotide sequence ID" value="XM_027266321.2"/>
</dbReference>
<dbReference type="PANTHER" id="PTHR32166:SF122">
    <property type="entry name" value="OS09G0499600 PROTEIN"/>
    <property type="match status" value="1"/>
</dbReference>
<evidence type="ECO:0000313" key="11">
    <source>
        <dbReference type="RefSeq" id="XP_027122122.2"/>
    </source>
</evidence>
<dbReference type="Proteomes" id="UP001652660">
    <property type="component" value="Chromosome 4c"/>
</dbReference>
<evidence type="ECO:0000313" key="10">
    <source>
        <dbReference type="Proteomes" id="UP001652660"/>
    </source>
</evidence>
<dbReference type="AlphaFoldDB" id="A0A6P6X886"/>
<comment type="subcellular location">
    <subcellularLocation>
        <location evidence="1">Nucleus</location>
    </subcellularLocation>
</comment>
<dbReference type="GeneID" id="113739075"/>